<dbReference type="AlphaFoldDB" id="A0A4Q4TJP6"/>
<evidence type="ECO:0000313" key="2">
    <source>
        <dbReference type="Proteomes" id="UP000293360"/>
    </source>
</evidence>
<dbReference type="Proteomes" id="UP000293360">
    <property type="component" value="Unassembled WGS sequence"/>
</dbReference>
<dbReference type="Pfam" id="PF10014">
    <property type="entry name" value="2OG-Fe_Oxy_2"/>
    <property type="match status" value="1"/>
</dbReference>
<accession>A0A4Q4TJP6</accession>
<proteinExistence type="predicted"/>
<dbReference type="GO" id="GO:0051213">
    <property type="term" value="F:dioxygenase activity"/>
    <property type="evidence" value="ECO:0007669"/>
    <property type="project" value="InterPro"/>
</dbReference>
<organism evidence="1 2">
    <name type="scientific">Monosporascus ibericus</name>
    <dbReference type="NCBI Taxonomy" id="155417"/>
    <lineage>
        <taxon>Eukaryota</taxon>
        <taxon>Fungi</taxon>
        <taxon>Dikarya</taxon>
        <taxon>Ascomycota</taxon>
        <taxon>Pezizomycotina</taxon>
        <taxon>Sordariomycetes</taxon>
        <taxon>Xylariomycetidae</taxon>
        <taxon>Xylariales</taxon>
        <taxon>Xylariales incertae sedis</taxon>
        <taxon>Monosporascus</taxon>
    </lineage>
</organism>
<evidence type="ECO:0008006" key="3">
    <source>
        <dbReference type="Google" id="ProtNLM"/>
    </source>
</evidence>
<comment type="caution">
    <text evidence="1">The sequence shown here is derived from an EMBL/GenBank/DDBJ whole genome shotgun (WGS) entry which is preliminary data.</text>
</comment>
<gene>
    <name evidence="1" type="ORF">DL764_002632</name>
</gene>
<dbReference type="EMBL" id="QJNU01000102">
    <property type="protein sequence ID" value="RYP07245.1"/>
    <property type="molecule type" value="Genomic_DNA"/>
</dbReference>
<dbReference type="OrthoDB" id="5307791at2759"/>
<keyword evidence="2" id="KW-1185">Reference proteome</keyword>
<dbReference type="InterPro" id="IPR018724">
    <property type="entry name" value="2OG-Fe_dioxygenase"/>
</dbReference>
<dbReference type="Gene3D" id="2.60.120.620">
    <property type="entry name" value="q2cbj1_9rhob like domain"/>
    <property type="match status" value="1"/>
</dbReference>
<sequence>MELRQRYVKERWAFIEGEEMVSLLTKLGATAGDIEGMKTVSDNLYDDPTLPFRRSRNGRFCMDMEKKTLQRLAFQSFALSAEEDFKRYDSRQVRVFDEIEDNLQLNTALQALMVFKAAMIHGVDIGRRPLLNYDANKWVCTLFNVRTFTNKDILGEPALKGVHSDGVDHTMTTYLGSNNMTPSSAVTYMHEMEETTGIQIYETKTHLVRARAHHRHFLDSLIFVDHEYKHSLTPVFAEDPAKEATPDMLVFFTRRPVCEGHTSSSIDSLNQHERLRMEFPSSRLLYRLDKRFYMVRRKDPP</sequence>
<reference evidence="1 2" key="1">
    <citation type="submission" date="2018-06" db="EMBL/GenBank/DDBJ databases">
        <title>Complete Genomes of Monosporascus.</title>
        <authorList>
            <person name="Robinson A.J."/>
            <person name="Natvig D.O."/>
        </authorList>
    </citation>
    <scope>NUCLEOTIDE SEQUENCE [LARGE SCALE GENOMIC DNA]</scope>
    <source>
        <strain evidence="1 2">CBS 110550</strain>
    </source>
</reference>
<evidence type="ECO:0000313" key="1">
    <source>
        <dbReference type="EMBL" id="RYP07245.1"/>
    </source>
</evidence>
<dbReference type="STRING" id="155417.A0A4Q4TJP6"/>
<protein>
    <recommendedName>
        <fullName evidence="3">2OG-Fe dioxygenase-domain-containing protein</fullName>
    </recommendedName>
</protein>
<name>A0A4Q4TJP6_9PEZI</name>